<feature type="compositionally biased region" description="Low complexity" evidence="1">
    <location>
        <begin position="30"/>
        <end position="56"/>
    </location>
</feature>
<feature type="region of interest" description="Disordered" evidence="1">
    <location>
        <begin position="155"/>
        <end position="179"/>
    </location>
</feature>
<feature type="region of interest" description="Disordered" evidence="1">
    <location>
        <begin position="1"/>
        <end position="104"/>
    </location>
</feature>
<organism evidence="2 3">
    <name type="scientific">Dekkera bruxellensis</name>
    <name type="common">Brettanomyces custersii</name>
    <dbReference type="NCBI Taxonomy" id="5007"/>
    <lineage>
        <taxon>Eukaryota</taxon>
        <taxon>Fungi</taxon>
        <taxon>Dikarya</taxon>
        <taxon>Ascomycota</taxon>
        <taxon>Saccharomycotina</taxon>
        <taxon>Pichiomycetes</taxon>
        <taxon>Pichiales</taxon>
        <taxon>Pichiaceae</taxon>
        <taxon>Brettanomyces</taxon>
    </lineage>
</organism>
<feature type="compositionally biased region" description="Polar residues" evidence="1">
    <location>
        <begin position="69"/>
        <end position="87"/>
    </location>
</feature>
<dbReference type="OrthoDB" id="4093188at2759"/>
<reference evidence="2" key="1">
    <citation type="submission" date="2020-10" db="EMBL/GenBank/DDBJ databases">
        <authorList>
            <person name="Palmer J.M."/>
        </authorList>
    </citation>
    <scope>NUCLEOTIDE SEQUENCE</scope>
    <source>
        <strain evidence="2">UCD 2041</strain>
    </source>
</reference>
<feature type="compositionally biased region" description="Low complexity" evidence="1">
    <location>
        <begin position="1"/>
        <end position="15"/>
    </location>
</feature>
<dbReference type="Proteomes" id="UP000663131">
    <property type="component" value="Chromosome 7"/>
</dbReference>
<dbReference type="Pfam" id="PF08193">
    <property type="entry name" value="INO80_Ies4"/>
    <property type="match status" value="1"/>
</dbReference>
<accession>A0A871R0Q3</accession>
<dbReference type="GeneID" id="64576588"/>
<gene>
    <name evidence="2" type="ORF">BRETT_004665</name>
</gene>
<dbReference type="KEGG" id="bbrx:BRETT_004665"/>
<protein>
    <submittedName>
        <fullName evidence="2">Uncharacterized protein</fullName>
    </submittedName>
</protein>
<dbReference type="EMBL" id="CP063135">
    <property type="protein sequence ID" value="QOU20017.1"/>
    <property type="molecule type" value="Genomic_DNA"/>
</dbReference>
<evidence type="ECO:0000256" key="1">
    <source>
        <dbReference type="SAM" id="MobiDB-lite"/>
    </source>
</evidence>
<reference evidence="2" key="2">
    <citation type="journal article" name="BMC Genomics">
        <title>New genome assemblies reveal patterns of domestication and adaptation across Brettanomyces (Dekkera) species.</title>
        <authorList>
            <person name="Roach M.J."/>
            <person name="Borneman A.R."/>
        </authorList>
    </citation>
    <scope>NUCLEOTIDE SEQUENCE</scope>
    <source>
        <strain evidence="2">UCD 2041</strain>
    </source>
</reference>
<evidence type="ECO:0000313" key="2">
    <source>
        <dbReference type="EMBL" id="QOU20017.1"/>
    </source>
</evidence>
<dbReference type="InterPro" id="IPR013175">
    <property type="entry name" value="INO80_su_Ies4"/>
</dbReference>
<feature type="compositionally biased region" description="Polar residues" evidence="1">
    <location>
        <begin position="95"/>
        <end position="104"/>
    </location>
</feature>
<feature type="compositionally biased region" description="Basic and acidic residues" evidence="1">
    <location>
        <begin position="161"/>
        <end position="173"/>
    </location>
</feature>
<proteinExistence type="predicted"/>
<dbReference type="AlphaFoldDB" id="A0A871R0Q3"/>
<dbReference type="RefSeq" id="XP_041136510.1">
    <property type="nucleotide sequence ID" value="XM_041283158.1"/>
</dbReference>
<dbReference type="GO" id="GO:0006338">
    <property type="term" value="P:chromatin remodeling"/>
    <property type="evidence" value="ECO:0007669"/>
    <property type="project" value="InterPro"/>
</dbReference>
<sequence>MKKLVTLKLESSKLSTLDKDPVQASASSPMKSGRSKVVSSGTSSMSPSPAGSRSQSPLPKSKRAKTGRNGRSGTPSRSLSGYNSRSGTPFGGRTTGYQGNNMRIGSLTMNANTSVSLDKSGKPCGKWVKDGSISKKIKTFTGYEVHFHNWLRFGGPAPLHKQKEAEKSGEKAKSPSVKA</sequence>
<name>A0A871R0Q3_DEKBR</name>
<evidence type="ECO:0000313" key="3">
    <source>
        <dbReference type="Proteomes" id="UP000663131"/>
    </source>
</evidence>
<dbReference type="GO" id="GO:0031011">
    <property type="term" value="C:Ino80 complex"/>
    <property type="evidence" value="ECO:0007669"/>
    <property type="project" value="InterPro"/>
</dbReference>